<dbReference type="GO" id="GO:0005975">
    <property type="term" value="P:carbohydrate metabolic process"/>
    <property type="evidence" value="ECO:0007669"/>
    <property type="project" value="InterPro"/>
</dbReference>
<dbReference type="InterPro" id="IPR000056">
    <property type="entry name" value="Ribul_P_3_epim-like"/>
</dbReference>
<dbReference type="PROSITE" id="PS01085">
    <property type="entry name" value="RIBUL_P_3_EPIMER_1"/>
    <property type="match status" value="1"/>
</dbReference>
<dbReference type="EMBL" id="AZMM01014975">
    <property type="protein sequence ID" value="ETJ30505.1"/>
    <property type="molecule type" value="Genomic_DNA"/>
</dbReference>
<dbReference type="GO" id="GO:0046872">
    <property type="term" value="F:metal ion binding"/>
    <property type="evidence" value="ECO:0007669"/>
    <property type="project" value="UniProtKB-KW"/>
</dbReference>
<dbReference type="InterPro" id="IPR011060">
    <property type="entry name" value="RibuloseP-bd_barrel"/>
</dbReference>
<gene>
    <name evidence="3" type="ORF">Q604_UNBC14975G0001</name>
</gene>
<comment type="caution">
    <text evidence="3">The sequence shown here is derived from an EMBL/GenBank/DDBJ whole genome shotgun (WGS) entry which is preliminary data.</text>
</comment>
<dbReference type="PANTHER" id="PTHR11749">
    <property type="entry name" value="RIBULOSE-5-PHOSPHATE-3-EPIMERASE"/>
    <property type="match status" value="1"/>
</dbReference>
<accession>W1XM09</accession>
<keyword evidence="2" id="KW-0413">Isomerase</keyword>
<dbReference type="AlphaFoldDB" id="W1XM09"/>
<evidence type="ECO:0000256" key="1">
    <source>
        <dbReference type="ARBA" id="ARBA00022723"/>
    </source>
</evidence>
<keyword evidence="1" id="KW-0479">Metal-binding</keyword>
<dbReference type="Pfam" id="PF00834">
    <property type="entry name" value="Ribul_P_3_epim"/>
    <property type="match status" value="1"/>
</dbReference>
<sequence>MLSANFAVLSEELKSIEAAGADLLHIDIMDGHFVPNLTFGAPIVKAIRPYTKLPFDVHLM</sequence>
<evidence type="ECO:0000313" key="3">
    <source>
        <dbReference type="EMBL" id="ETJ30505.1"/>
    </source>
</evidence>
<feature type="non-terminal residue" evidence="3">
    <location>
        <position position="60"/>
    </location>
</feature>
<dbReference type="GO" id="GO:0016857">
    <property type="term" value="F:racemase and epimerase activity, acting on carbohydrates and derivatives"/>
    <property type="evidence" value="ECO:0007669"/>
    <property type="project" value="InterPro"/>
</dbReference>
<dbReference type="Gene3D" id="3.20.20.70">
    <property type="entry name" value="Aldolase class I"/>
    <property type="match status" value="1"/>
</dbReference>
<proteinExistence type="predicted"/>
<evidence type="ECO:0000256" key="2">
    <source>
        <dbReference type="ARBA" id="ARBA00023235"/>
    </source>
</evidence>
<dbReference type="InterPro" id="IPR013785">
    <property type="entry name" value="Aldolase_TIM"/>
</dbReference>
<reference evidence="3" key="1">
    <citation type="submission" date="2013-12" db="EMBL/GenBank/DDBJ databases">
        <title>A Varibaculum cambriense genome reconstructed from a premature infant gut community with otherwise low bacterial novelty that shifts toward anaerobic metabolism during the third week of life.</title>
        <authorList>
            <person name="Brown C.T."/>
            <person name="Sharon I."/>
            <person name="Thomas B.C."/>
            <person name="Castelle C.J."/>
            <person name="Morowitz M.J."/>
            <person name="Banfield J.F."/>
        </authorList>
    </citation>
    <scope>NUCLEOTIDE SEQUENCE</scope>
</reference>
<name>W1XM09_9ZZZZ</name>
<protein>
    <submittedName>
        <fullName evidence="3">Ribulose-phosphate 3-epimerase</fullName>
    </submittedName>
</protein>
<dbReference type="SUPFAM" id="SSF51366">
    <property type="entry name" value="Ribulose-phoshate binding barrel"/>
    <property type="match status" value="1"/>
</dbReference>
<organism evidence="3">
    <name type="scientific">human gut metagenome</name>
    <dbReference type="NCBI Taxonomy" id="408170"/>
    <lineage>
        <taxon>unclassified sequences</taxon>
        <taxon>metagenomes</taxon>
        <taxon>organismal metagenomes</taxon>
    </lineage>
</organism>